<protein>
    <submittedName>
        <fullName evidence="1">Uncharacterized protein</fullName>
    </submittedName>
</protein>
<sequence>MSYHNFDSDKEQKSHLLRKSSSSFFFFFFLRFSLKFEIRFN</sequence>
<dbReference type="AlphaFoldDB" id="A0A2P2ITR9"/>
<reference evidence="1" key="1">
    <citation type="submission" date="2018-02" db="EMBL/GenBank/DDBJ databases">
        <title>Rhizophora mucronata_Transcriptome.</title>
        <authorList>
            <person name="Meera S.P."/>
            <person name="Sreeshan A."/>
            <person name="Augustine A."/>
        </authorList>
    </citation>
    <scope>NUCLEOTIDE SEQUENCE</scope>
    <source>
        <tissue evidence="1">Leaf</tissue>
    </source>
</reference>
<organism evidence="1">
    <name type="scientific">Rhizophora mucronata</name>
    <name type="common">Asiatic mangrove</name>
    <dbReference type="NCBI Taxonomy" id="61149"/>
    <lineage>
        <taxon>Eukaryota</taxon>
        <taxon>Viridiplantae</taxon>
        <taxon>Streptophyta</taxon>
        <taxon>Embryophyta</taxon>
        <taxon>Tracheophyta</taxon>
        <taxon>Spermatophyta</taxon>
        <taxon>Magnoliopsida</taxon>
        <taxon>eudicotyledons</taxon>
        <taxon>Gunneridae</taxon>
        <taxon>Pentapetalae</taxon>
        <taxon>rosids</taxon>
        <taxon>fabids</taxon>
        <taxon>Malpighiales</taxon>
        <taxon>Rhizophoraceae</taxon>
        <taxon>Rhizophora</taxon>
    </lineage>
</organism>
<proteinExistence type="predicted"/>
<evidence type="ECO:0000313" key="1">
    <source>
        <dbReference type="EMBL" id="MBW84598.1"/>
    </source>
</evidence>
<dbReference type="EMBL" id="GGEC01004115">
    <property type="protein sequence ID" value="MBW84598.1"/>
    <property type="molecule type" value="Transcribed_RNA"/>
</dbReference>
<name>A0A2P2ITR9_RHIMU</name>
<accession>A0A2P2ITR9</accession>